<reference evidence="1 2" key="1">
    <citation type="submission" date="2013-04" db="EMBL/GenBank/DDBJ databases">
        <title>Complete Genome Sequence of Cronobacter sakazakii Bacteriophage CR8.</title>
        <authorList>
            <person name="Kim Y."/>
            <person name="Shin H."/>
            <person name="Ryu S."/>
        </authorList>
    </citation>
    <scope>NUCLEOTIDE SEQUENCE [LARGE SCALE GENOMIC DNA]</scope>
</reference>
<dbReference type="GeneID" id="19686907"/>
<organism evidence="1 2">
    <name type="scientific">Cronobacter phage CR8</name>
    <dbReference type="NCBI Taxonomy" id="1327934"/>
    <lineage>
        <taxon>Viruses</taxon>
        <taxon>Duplodnaviria</taxon>
        <taxon>Heunggongvirae</taxon>
        <taxon>Uroviricota</taxon>
        <taxon>Caudoviricetes</taxon>
        <taxon>Vequintavirinae</taxon>
        <taxon>Certrevirus</taxon>
        <taxon>Certrevirus CR8</taxon>
    </lineage>
</organism>
<sequence length="74" mass="8507">MGANTRNRYGITRRFGVCYILADDPQYRALLEAYQVTKLDAQKGRAEHDAHTANIKALHDFLAVAEKRHDIRHN</sequence>
<dbReference type="RefSeq" id="YP_009042393.1">
    <property type="nucleotide sequence ID" value="NC_024354.1"/>
</dbReference>
<evidence type="ECO:0000313" key="2">
    <source>
        <dbReference type="Proteomes" id="UP000026984"/>
    </source>
</evidence>
<protein>
    <submittedName>
        <fullName evidence="1">Uncharacterized protein</fullName>
    </submittedName>
</protein>
<name>A0A060AGF6_9CAUD</name>
<gene>
    <name evidence="1" type="ORF">CR8_156</name>
</gene>
<accession>A0A060AGF6</accession>
<evidence type="ECO:0000313" key="1">
    <source>
        <dbReference type="EMBL" id="AIA64686.1"/>
    </source>
</evidence>
<dbReference type="KEGG" id="vg:19686907"/>
<dbReference type="Proteomes" id="UP000026984">
    <property type="component" value="Segment"/>
</dbReference>
<proteinExistence type="predicted"/>
<keyword evidence="2" id="KW-1185">Reference proteome</keyword>
<dbReference type="EMBL" id="KC954774">
    <property type="protein sequence ID" value="AIA64686.1"/>
    <property type="molecule type" value="Genomic_DNA"/>
</dbReference>